<feature type="domain" description="NADH:quinone oxidoreductase/Mrp antiporter transmembrane" evidence="18">
    <location>
        <begin position="107"/>
        <end position="391"/>
    </location>
</feature>
<proteinExistence type="inferred from homology"/>
<sequence length="444" mass="51260">MLKFMIMLFFMIPLCMISSFWWLIHSLFYLMVFLFLFKVNHYTGWSNLSYFFGNDSVSFGLILLSYWICVLMIMASESVFRFDYYASFFVFMIIFLMLMLFCTFSSINLLSFYLFFEGSLIPTLFLILGWGYQPERLQAGIYLLFYTLLASLPLLIGIFFVYDYVESLMFIYFVDVYIYNWMFYFCMIFAFLVSMPMFMVHLWLPKAHVEAPISGSMILAGVLLKLGGYGLMRVISLLISFGFSLNYVWISISLVGGILVSFICMRQTDLKALIAYSSVAHMGMVIGGLMNMTYWGFSGAYILMIAHGLCSSGLFCLANISYERLGSRSILINKGLMSFMPSMTLWWFLLSSCNMAAPPSLNLLGEIELLNSLVGWSWLSMLTLMFLSFFSAVYTLYMYSYSQHGMFYSGVYSCSLGYTREYLLLLLHWAPLNMMILSSDLLMI</sequence>
<gene>
    <name evidence="20" type="primary">ND4</name>
</gene>
<geneLocation type="mitochondrion" evidence="20"/>
<feature type="transmembrane region" description="Helical" evidence="17">
    <location>
        <begin position="57"/>
        <end position="75"/>
    </location>
</feature>
<feature type="transmembrane region" description="Helical" evidence="17">
    <location>
        <begin position="139"/>
        <end position="162"/>
    </location>
</feature>
<feature type="transmembrane region" description="Helical" evidence="17">
    <location>
        <begin position="300"/>
        <end position="322"/>
    </location>
</feature>
<evidence type="ECO:0000259" key="19">
    <source>
        <dbReference type="Pfam" id="PF01059"/>
    </source>
</evidence>
<evidence type="ECO:0000256" key="5">
    <source>
        <dbReference type="ARBA" id="ARBA00021006"/>
    </source>
</evidence>
<feature type="transmembrane region" description="Helical" evidence="17">
    <location>
        <begin position="82"/>
        <end position="107"/>
    </location>
</feature>
<dbReference type="GO" id="GO:0008137">
    <property type="term" value="F:NADH dehydrogenase (ubiquinone) activity"/>
    <property type="evidence" value="ECO:0007669"/>
    <property type="project" value="UniProtKB-UniRule"/>
</dbReference>
<dbReference type="GO" id="GO:0015990">
    <property type="term" value="P:electron transport coupled proton transport"/>
    <property type="evidence" value="ECO:0007669"/>
    <property type="project" value="TreeGrafter"/>
</dbReference>
<comment type="catalytic activity">
    <reaction evidence="16 17">
        <text>a ubiquinone + NADH + 5 H(+)(in) = a ubiquinol + NAD(+) + 4 H(+)(out)</text>
        <dbReference type="Rhea" id="RHEA:29091"/>
        <dbReference type="Rhea" id="RHEA-COMP:9565"/>
        <dbReference type="Rhea" id="RHEA-COMP:9566"/>
        <dbReference type="ChEBI" id="CHEBI:15378"/>
        <dbReference type="ChEBI" id="CHEBI:16389"/>
        <dbReference type="ChEBI" id="CHEBI:17976"/>
        <dbReference type="ChEBI" id="CHEBI:57540"/>
        <dbReference type="ChEBI" id="CHEBI:57945"/>
        <dbReference type="EC" id="7.1.1.2"/>
    </reaction>
</comment>
<keyword evidence="15 17" id="KW-0472">Membrane</keyword>
<feature type="transmembrane region" description="Helical" evidence="17">
    <location>
        <begin position="247"/>
        <end position="265"/>
    </location>
</feature>
<feature type="transmembrane region" description="Helical" evidence="17">
    <location>
        <begin position="113"/>
        <end position="132"/>
    </location>
</feature>
<keyword evidence="8 17" id="KW-0812">Transmembrane</keyword>
<keyword evidence="13 17" id="KW-0830">Ubiquinone</keyword>
<dbReference type="EMBL" id="KX673200">
    <property type="protein sequence ID" value="APD14896.1"/>
    <property type="molecule type" value="Genomic_DNA"/>
</dbReference>
<evidence type="ECO:0000256" key="9">
    <source>
        <dbReference type="ARBA" id="ARBA00022967"/>
    </source>
</evidence>
<keyword evidence="7 17" id="KW-0679">Respiratory chain</keyword>
<dbReference type="PANTHER" id="PTHR43507">
    <property type="entry name" value="NADH-UBIQUINONE OXIDOREDUCTASE CHAIN 4"/>
    <property type="match status" value="1"/>
</dbReference>
<feature type="domain" description="NADH:ubiquinone oxidoreductase chain 4 N-terminal" evidence="19">
    <location>
        <begin position="1"/>
        <end position="103"/>
    </location>
</feature>
<comment type="similarity">
    <text evidence="3 17">Belongs to the complex I subunit 4 family.</text>
</comment>
<keyword evidence="14 17" id="KW-0496">Mitochondrion</keyword>
<evidence type="ECO:0000256" key="4">
    <source>
        <dbReference type="ARBA" id="ARBA00012944"/>
    </source>
</evidence>
<dbReference type="InterPro" id="IPR000260">
    <property type="entry name" value="NADH4_N"/>
</dbReference>
<evidence type="ECO:0000256" key="17">
    <source>
        <dbReference type="RuleBase" id="RU003297"/>
    </source>
</evidence>
<evidence type="ECO:0000256" key="13">
    <source>
        <dbReference type="ARBA" id="ARBA00023075"/>
    </source>
</evidence>
<name>A0A1J0M4H0_9NEOP</name>
<evidence type="ECO:0000256" key="3">
    <source>
        <dbReference type="ARBA" id="ARBA00009025"/>
    </source>
</evidence>
<evidence type="ECO:0000256" key="10">
    <source>
        <dbReference type="ARBA" id="ARBA00022982"/>
    </source>
</evidence>
<evidence type="ECO:0000256" key="16">
    <source>
        <dbReference type="ARBA" id="ARBA00049551"/>
    </source>
</evidence>
<dbReference type="InterPro" id="IPR003918">
    <property type="entry name" value="NADH_UbQ_OxRdtase"/>
</dbReference>
<keyword evidence="11 17" id="KW-1133">Transmembrane helix</keyword>
<dbReference type="InterPro" id="IPR001750">
    <property type="entry name" value="ND/Mrp_TM"/>
</dbReference>
<evidence type="ECO:0000256" key="2">
    <source>
        <dbReference type="ARBA" id="ARBA00004225"/>
    </source>
</evidence>
<protein>
    <recommendedName>
        <fullName evidence="5 17">NADH-ubiquinone oxidoreductase chain 4</fullName>
        <ecNumber evidence="4 17">7.1.1.2</ecNumber>
    </recommendedName>
</protein>
<evidence type="ECO:0000256" key="1">
    <source>
        <dbReference type="ARBA" id="ARBA00003257"/>
    </source>
</evidence>
<feature type="transmembrane region" description="Helical" evidence="17">
    <location>
        <begin position="272"/>
        <end position="294"/>
    </location>
</feature>
<dbReference type="GO" id="GO:0048039">
    <property type="term" value="F:ubiquinone binding"/>
    <property type="evidence" value="ECO:0007669"/>
    <property type="project" value="TreeGrafter"/>
</dbReference>
<organism evidence="20">
    <name type="scientific">Eupolyphaga sp. NS-2016</name>
    <dbReference type="NCBI Taxonomy" id="1914571"/>
    <lineage>
        <taxon>Eukaryota</taxon>
        <taxon>Metazoa</taxon>
        <taxon>Ecdysozoa</taxon>
        <taxon>Arthropoda</taxon>
        <taxon>Hexapoda</taxon>
        <taxon>Insecta</taxon>
        <taxon>Pterygota</taxon>
        <taxon>Neoptera</taxon>
        <taxon>Polyneoptera</taxon>
        <taxon>Dictyoptera</taxon>
        <taxon>Blattodea</taxon>
        <taxon>Corydioidea</taxon>
        <taxon>Corydiidae</taxon>
        <taxon>Eupolyphaga</taxon>
    </lineage>
</organism>
<dbReference type="EC" id="7.1.1.2" evidence="4 17"/>
<dbReference type="PANTHER" id="PTHR43507:SF20">
    <property type="entry name" value="NADH-UBIQUINONE OXIDOREDUCTASE CHAIN 4"/>
    <property type="match status" value="1"/>
</dbReference>
<evidence type="ECO:0000256" key="8">
    <source>
        <dbReference type="ARBA" id="ARBA00022692"/>
    </source>
</evidence>
<evidence type="ECO:0000256" key="7">
    <source>
        <dbReference type="ARBA" id="ARBA00022660"/>
    </source>
</evidence>
<dbReference type="Pfam" id="PF00361">
    <property type="entry name" value="Proton_antipo_M"/>
    <property type="match status" value="1"/>
</dbReference>
<comment type="subcellular location">
    <subcellularLocation>
        <location evidence="2 17">Mitochondrion membrane</location>
        <topology evidence="2 17">Multi-pass membrane protein</topology>
    </subcellularLocation>
</comment>
<evidence type="ECO:0000256" key="15">
    <source>
        <dbReference type="ARBA" id="ARBA00023136"/>
    </source>
</evidence>
<evidence type="ECO:0000256" key="11">
    <source>
        <dbReference type="ARBA" id="ARBA00022989"/>
    </source>
</evidence>
<evidence type="ECO:0000313" key="20">
    <source>
        <dbReference type="EMBL" id="APD14896.1"/>
    </source>
</evidence>
<dbReference type="Pfam" id="PF01059">
    <property type="entry name" value="Oxidored_q5_N"/>
    <property type="match status" value="1"/>
</dbReference>
<evidence type="ECO:0000256" key="6">
    <source>
        <dbReference type="ARBA" id="ARBA00022448"/>
    </source>
</evidence>
<keyword evidence="6 17" id="KW-0813">Transport</keyword>
<dbReference type="AlphaFoldDB" id="A0A1J0M4H0"/>
<feature type="transmembrane region" description="Helical" evidence="17">
    <location>
        <begin position="7"/>
        <end position="37"/>
    </location>
</feature>
<feature type="transmembrane region" description="Helical" evidence="17">
    <location>
        <begin position="376"/>
        <end position="401"/>
    </location>
</feature>
<evidence type="ECO:0000256" key="12">
    <source>
        <dbReference type="ARBA" id="ARBA00023027"/>
    </source>
</evidence>
<dbReference type="GO" id="GO:0031966">
    <property type="term" value="C:mitochondrial membrane"/>
    <property type="evidence" value="ECO:0007669"/>
    <property type="project" value="UniProtKB-SubCell"/>
</dbReference>
<dbReference type="GO" id="GO:0003954">
    <property type="term" value="F:NADH dehydrogenase activity"/>
    <property type="evidence" value="ECO:0007669"/>
    <property type="project" value="TreeGrafter"/>
</dbReference>
<evidence type="ECO:0000259" key="18">
    <source>
        <dbReference type="Pfam" id="PF00361"/>
    </source>
</evidence>
<comment type="function">
    <text evidence="17">Core subunit of the mitochondrial membrane respiratory chain NADH dehydrogenase (Complex I) which catalyzes electron transfer from NADH through the respiratory chain, using ubiquinone as an electron acceptor. Essential for the catalytic activity and assembly of complex I.</text>
</comment>
<dbReference type="GO" id="GO:0042773">
    <property type="term" value="P:ATP synthesis coupled electron transport"/>
    <property type="evidence" value="ECO:0007669"/>
    <property type="project" value="InterPro"/>
</dbReference>
<keyword evidence="9" id="KW-1278">Translocase</keyword>
<evidence type="ECO:0000256" key="14">
    <source>
        <dbReference type="ARBA" id="ARBA00023128"/>
    </source>
</evidence>
<accession>A0A1J0M4H0</accession>
<keyword evidence="12 17" id="KW-0520">NAD</keyword>
<dbReference type="PRINTS" id="PR01437">
    <property type="entry name" value="NUOXDRDTASE4"/>
</dbReference>
<reference evidence="20" key="1">
    <citation type="journal article" date="2016" name="Sci. Rep.">
        <title>Molecular phylogeny of Polyneoptera (Insecta) inferred from expanded mitogenomic data.</title>
        <authorList>
            <person name="Song N."/>
            <person name="Li H."/>
            <person name="Song F."/>
            <person name="Cai W."/>
        </authorList>
    </citation>
    <scope>NUCLEOTIDE SEQUENCE</scope>
</reference>
<comment type="function">
    <text evidence="1">Core subunit of the mitochondrial membrane respiratory chain NADH dehydrogenase (Complex I) that is believed to belong to the minimal assembly required for catalysis. Complex I functions in the transfer of electrons from NADH to the respiratory chain. The immediate electron acceptor for the enzyme is believed to be ubiquinone.</text>
</comment>
<feature type="transmembrane region" description="Helical" evidence="17">
    <location>
        <begin position="182"/>
        <end position="204"/>
    </location>
</feature>
<feature type="transmembrane region" description="Helical" evidence="17">
    <location>
        <begin position="216"/>
        <end position="241"/>
    </location>
</feature>
<keyword evidence="10 17" id="KW-0249">Electron transport</keyword>